<dbReference type="Proteomes" id="UP000204551">
    <property type="component" value="Chromosome"/>
</dbReference>
<dbReference type="eggNOG" id="ENOG5030BJW">
    <property type="taxonomic scope" value="Bacteria"/>
</dbReference>
<dbReference type="InterPro" id="IPR034660">
    <property type="entry name" value="DinB/YfiT-like"/>
</dbReference>
<dbReference type="EMBL" id="CP022515">
    <property type="protein sequence ID" value="ASO07403.1"/>
    <property type="molecule type" value="Genomic_DNA"/>
</dbReference>
<organism evidence="1 2">
    <name type="scientific">Arenibacter algicola</name>
    <dbReference type="NCBI Taxonomy" id="616991"/>
    <lineage>
        <taxon>Bacteria</taxon>
        <taxon>Pseudomonadati</taxon>
        <taxon>Bacteroidota</taxon>
        <taxon>Flavobacteriia</taxon>
        <taxon>Flavobacteriales</taxon>
        <taxon>Flavobacteriaceae</taxon>
        <taxon>Arenibacter</taxon>
    </lineage>
</organism>
<evidence type="ECO:0008006" key="3">
    <source>
        <dbReference type="Google" id="ProtNLM"/>
    </source>
</evidence>
<dbReference type="Pfam" id="PF07606">
    <property type="entry name" value="DUF1569"/>
    <property type="match status" value="1"/>
</dbReference>
<gene>
    <name evidence="1" type="ORF">AREALGSMS7_03996</name>
</gene>
<reference evidence="1 2" key="1">
    <citation type="submission" date="2017-07" db="EMBL/GenBank/DDBJ databases">
        <title>Genome Sequence of Arenibacter algicola Strain SMS7 Isolated from a culture of the Diatom Skeletonema marinoi.</title>
        <authorList>
            <person name="Topel M."/>
            <person name="Pinder M.I.M."/>
            <person name="Johansson O.N."/>
            <person name="Kourtchenko O."/>
            <person name="Godhe A."/>
            <person name="Clarke A.K."/>
        </authorList>
    </citation>
    <scope>NUCLEOTIDE SEQUENCE [LARGE SCALE GENOMIC DNA]</scope>
    <source>
        <strain evidence="1 2">SMS7</strain>
    </source>
</reference>
<accession>A0A221V1K5</accession>
<name>A0A221V1K5_9FLAO</name>
<dbReference type="InterPro" id="IPR011463">
    <property type="entry name" value="DUF1569"/>
</dbReference>
<dbReference type="Gene3D" id="1.20.120.450">
    <property type="entry name" value="dinb family like domain"/>
    <property type="match status" value="1"/>
</dbReference>
<dbReference type="RefSeq" id="WP_093979674.1">
    <property type="nucleotide sequence ID" value="NZ_CP022515.1"/>
</dbReference>
<evidence type="ECO:0000313" key="1">
    <source>
        <dbReference type="EMBL" id="ASO07403.1"/>
    </source>
</evidence>
<protein>
    <recommendedName>
        <fullName evidence="3">DUF1569 domain-containing protein</fullName>
    </recommendedName>
</protein>
<dbReference type="STRING" id="616991.GCA_000733925_02242"/>
<dbReference type="AlphaFoldDB" id="A0A221V1K5"/>
<proteinExistence type="predicted"/>
<dbReference type="KEGG" id="aalg:AREALGSMS7_03996"/>
<sequence>MKTIFDKNTRDQLVERIEQIRKEQKAEWGKMNVVQMLRHNTYWNGWILGTQDHTYKQAFIGKLFGKMALKRMIKDDKPFDRNIPTSDQFKVHAIDGDLESEKLKWIDLIYKYENYNNPRFIHDFFGKMTKEQIGILVYKHTDHHLRQFGL</sequence>
<evidence type="ECO:0000313" key="2">
    <source>
        <dbReference type="Proteomes" id="UP000204551"/>
    </source>
</evidence>